<keyword evidence="7" id="KW-0732">Signal</keyword>
<accession>A0A0C2P0A2</accession>
<comment type="caution">
    <text evidence="10">The sequence shown here is derived from an EMBL/GenBank/DDBJ whole genome shotgun (WGS) entry which is preliminary data.</text>
</comment>
<keyword evidence="6" id="KW-0175">Coiled coil</keyword>
<dbReference type="Gene3D" id="2.40.30.170">
    <property type="match status" value="1"/>
</dbReference>
<dbReference type="InterPro" id="IPR058625">
    <property type="entry name" value="MdtA-like_BSH"/>
</dbReference>
<evidence type="ECO:0000313" key="10">
    <source>
        <dbReference type="EMBL" id="KII81775.1"/>
    </source>
</evidence>
<accession>A0A0C2NHE7</accession>
<evidence type="ECO:0000259" key="9">
    <source>
        <dbReference type="Pfam" id="PF25963"/>
    </source>
</evidence>
<dbReference type="STRING" id="1461322.OJ16_00795"/>
<dbReference type="Proteomes" id="UP000031672">
    <property type="component" value="Unassembled WGS sequence"/>
</dbReference>
<comment type="subcellular location">
    <subcellularLocation>
        <location evidence="1">Membrane</location>
        <topology evidence="1">Single-pass membrane protein</topology>
    </subcellularLocation>
</comment>
<feature type="domain" description="p-hydroxybenzoic acid efflux pump subunit AaeA-like beta-barrel" evidence="9">
    <location>
        <begin position="240"/>
        <end position="331"/>
    </location>
</feature>
<evidence type="ECO:0000256" key="6">
    <source>
        <dbReference type="SAM" id="Coils"/>
    </source>
</evidence>
<evidence type="ECO:0000256" key="2">
    <source>
        <dbReference type="ARBA" id="ARBA00009477"/>
    </source>
</evidence>
<dbReference type="Pfam" id="PF25917">
    <property type="entry name" value="BSH_RND"/>
    <property type="match status" value="1"/>
</dbReference>
<dbReference type="EMBL" id="JTKH01000003">
    <property type="protein sequence ID" value="KII81775.1"/>
    <property type="molecule type" value="Genomic_DNA"/>
</dbReference>
<dbReference type="InterPro" id="IPR050739">
    <property type="entry name" value="MFP"/>
</dbReference>
<organism evidence="10 11">
    <name type="scientific">Vibrio renipiscarius</name>
    <dbReference type="NCBI Taxonomy" id="1461322"/>
    <lineage>
        <taxon>Bacteria</taxon>
        <taxon>Pseudomonadati</taxon>
        <taxon>Pseudomonadota</taxon>
        <taxon>Gammaproteobacteria</taxon>
        <taxon>Vibrionales</taxon>
        <taxon>Vibrionaceae</taxon>
        <taxon>Vibrio</taxon>
    </lineage>
</organism>
<keyword evidence="11" id="KW-1185">Reference proteome</keyword>
<feature type="signal peptide" evidence="7">
    <location>
        <begin position="1"/>
        <end position="18"/>
    </location>
</feature>
<evidence type="ECO:0000313" key="11">
    <source>
        <dbReference type="Proteomes" id="UP000031672"/>
    </source>
</evidence>
<dbReference type="OrthoDB" id="9811754at2"/>
<comment type="similarity">
    <text evidence="2">Belongs to the membrane fusion protein (MFP) (TC 8.A.1) family.</text>
</comment>
<keyword evidence="4" id="KW-1133">Transmembrane helix</keyword>
<keyword evidence="5" id="KW-0472">Membrane</keyword>
<feature type="chain" id="PRO_5009758783" evidence="7">
    <location>
        <begin position="19"/>
        <end position="337"/>
    </location>
</feature>
<gene>
    <name evidence="10" type="ORF">OJ16_00795</name>
</gene>
<dbReference type="SUPFAM" id="SSF111369">
    <property type="entry name" value="HlyD-like secretion proteins"/>
    <property type="match status" value="2"/>
</dbReference>
<proteinExistence type="inferred from homology"/>
<feature type="domain" description="Multidrug resistance protein MdtA-like barrel-sandwich hybrid" evidence="8">
    <location>
        <begin position="41"/>
        <end position="229"/>
    </location>
</feature>
<evidence type="ECO:0000259" key="8">
    <source>
        <dbReference type="Pfam" id="PF25917"/>
    </source>
</evidence>
<dbReference type="PRINTS" id="PR01490">
    <property type="entry name" value="RTXTOXIND"/>
</dbReference>
<evidence type="ECO:0000256" key="1">
    <source>
        <dbReference type="ARBA" id="ARBA00004167"/>
    </source>
</evidence>
<keyword evidence="3" id="KW-0812">Transmembrane</keyword>
<reference evidence="10 11" key="1">
    <citation type="submission" date="2014-11" db="EMBL/GenBank/DDBJ databases">
        <title>Draft Genome Sequence of Vibrio piscirenalis strains CECT 8603T and CECT 8604, two marine Gammaproteobacterium isolated from cultured gilthead sea bream (Sparus aurata).</title>
        <authorList>
            <person name="Arahal D.R."/>
            <person name="Rodrigo-Torres L."/>
            <person name="Lucena T."/>
            <person name="Pujalte M.J."/>
        </authorList>
    </citation>
    <scope>NUCLEOTIDE SEQUENCE [LARGE SCALE GENOMIC DNA]</scope>
    <source>
        <strain evidence="10 11">DCR 1-4-2</strain>
    </source>
</reference>
<dbReference type="PANTHER" id="PTHR30386:SF26">
    <property type="entry name" value="TRANSPORT PROTEIN COMB"/>
    <property type="match status" value="1"/>
</dbReference>
<evidence type="ECO:0000256" key="7">
    <source>
        <dbReference type="SAM" id="SignalP"/>
    </source>
</evidence>
<dbReference type="PANTHER" id="PTHR30386">
    <property type="entry name" value="MEMBRANE FUSION SUBUNIT OF EMRAB-TOLC MULTIDRUG EFFLUX PUMP"/>
    <property type="match status" value="1"/>
</dbReference>
<sequence length="337" mass="36686">MKKKLTIATLIVTSFVVAGLSLYHPNQVTTDNAYVHSDVTAVSPQVAGQVSSIFVKDNQWVKKGDRLFSIDDQDFIANQAIAAAALDVSNAALSANQTKTDMQSVKIAQAKQLIRRAQAGADHQSAELKRLTRLVEKQSISKNQYEAQRTRSIEASSELENAKLTLAVENKQYAALLTDKQQLIAQKKQAEAALQLANIALKRTVVTAPVDGFIADRQVQVGKLVQPGMGLIVMVPDYIWVEANFKETQLEKVSKGQSVEVVLDMFPDTPLQGTVSSITPATGAQFSLLPPQNATGNFVKVVQRIPVRIELQVPSTLKQKIYPGLSAEVTINTTHQG</sequence>
<dbReference type="Pfam" id="PF25963">
    <property type="entry name" value="Beta-barrel_AAEA"/>
    <property type="match status" value="1"/>
</dbReference>
<dbReference type="Gene3D" id="2.40.50.100">
    <property type="match status" value="1"/>
</dbReference>
<name>A0A0C2NHE7_9VIBR</name>
<dbReference type="GO" id="GO:0055085">
    <property type="term" value="P:transmembrane transport"/>
    <property type="evidence" value="ECO:0007669"/>
    <property type="project" value="InterPro"/>
</dbReference>
<evidence type="ECO:0000256" key="4">
    <source>
        <dbReference type="ARBA" id="ARBA00022989"/>
    </source>
</evidence>
<feature type="coiled-coil region" evidence="6">
    <location>
        <begin position="173"/>
        <end position="200"/>
    </location>
</feature>
<dbReference type="RefSeq" id="WP_040986433.1">
    <property type="nucleotide sequence ID" value="NZ_JTKH01000003.1"/>
</dbReference>
<dbReference type="InterPro" id="IPR058634">
    <property type="entry name" value="AaeA-lik-b-barrel"/>
</dbReference>
<evidence type="ECO:0000256" key="5">
    <source>
        <dbReference type="ARBA" id="ARBA00023136"/>
    </source>
</evidence>
<dbReference type="GO" id="GO:0016020">
    <property type="term" value="C:membrane"/>
    <property type="evidence" value="ECO:0007669"/>
    <property type="project" value="UniProtKB-SubCell"/>
</dbReference>
<protein>
    <submittedName>
        <fullName evidence="10">Multidrug transporter</fullName>
    </submittedName>
</protein>
<evidence type="ECO:0000256" key="3">
    <source>
        <dbReference type="ARBA" id="ARBA00022692"/>
    </source>
</evidence>
<dbReference type="AlphaFoldDB" id="A0A0C2NHE7"/>